<evidence type="ECO:0000313" key="3">
    <source>
        <dbReference type="Proteomes" id="UP000185628"/>
    </source>
</evidence>
<gene>
    <name evidence="2" type="ORF">BSZ39_07750</name>
</gene>
<dbReference type="Gene3D" id="3.30.420.40">
    <property type="match status" value="2"/>
</dbReference>
<dbReference type="AlphaFoldDB" id="A0A1Q5Q226"/>
<accession>A0A1Q5Q226</accession>
<reference evidence="3" key="1">
    <citation type="submission" date="2016-12" db="EMBL/GenBank/DDBJ databases">
        <authorList>
            <person name="Meng X."/>
        </authorList>
    </citation>
    <scope>NUCLEOTIDE SEQUENCE [LARGE SCALE GENOMIC DNA]</scope>
    <source>
        <strain evidence="3">DSM 19116</strain>
    </source>
</reference>
<dbReference type="InterPro" id="IPR002731">
    <property type="entry name" value="ATPase_BadF"/>
</dbReference>
<proteinExistence type="predicted"/>
<dbReference type="PANTHER" id="PTHR43190">
    <property type="entry name" value="N-ACETYL-D-GLUCOSAMINE KINASE"/>
    <property type="match status" value="1"/>
</dbReference>
<feature type="domain" description="ATPase BadF/BadG/BcrA/BcrD type" evidence="1">
    <location>
        <begin position="3"/>
        <end position="289"/>
    </location>
</feature>
<dbReference type="Proteomes" id="UP000185628">
    <property type="component" value="Unassembled WGS sequence"/>
</dbReference>
<dbReference type="PANTHER" id="PTHR43190:SF3">
    <property type="entry name" value="N-ACETYL-D-GLUCOSAMINE KINASE"/>
    <property type="match status" value="1"/>
</dbReference>
<dbReference type="EMBL" id="MQVR01000041">
    <property type="protein sequence ID" value="OKL53769.1"/>
    <property type="molecule type" value="Genomic_DNA"/>
</dbReference>
<comment type="caution">
    <text evidence="2">The sequence shown here is derived from an EMBL/GenBank/DDBJ whole genome shotgun (WGS) entry which is preliminary data.</text>
</comment>
<sequence>MGDIGGTSMKLARLDAAAAIRARHNGPGANIRSAATPEQFADALAEGIGVVLADTVPSEIELVYLAVTGAGGAGRARIAAAIDAGLARTPLAGVARELTDDITAAFLANTEGARTGVLALAGTGAVQAAVCDGVLVRRTDGLGWVLGDTGSGTWLGQQILRAVAADLDGVGRATALTDAVVEALEIPRETQALIGAVDQLKPAQWGRFAALLTEAAASDAVAQRILAEAAEAIARGVDACATELRERGIEGELPLVWAGGVAEHCVPLREAVRARVRDVREVAHREPIYGVVQLALDALRRRP</sequence>
<dbReference type="SUPFAM" id="SSF53067">
    <property type="entry name" value="Actin-like ATPase domain"/>
    <property type="match status" value="1"/>
</dbReference>
<protein>
    <recommendedName>
        <fullName evidence="1">ATPase BadF/BadG/BcrA/BcrD type domain-containing protein</fullName>
    </recommendedName>
</protein>
<organism evidence="2 3">
    <name type="scientific">Bowdeniella nasicola</name>
    <dbReference type="NCBI Taxonomy" id="208480"/>
    <lineage>
        <taxon>Bacteria</taxon>
        <taxon>Bacillati</taxon>
        <taxon>Actinomycetota</taxon>
        <taxon>Actinomycetes</taxon>
        <taxon>Actinomycetales</taxon>
        <taxon>Actinomycetaceae</taxon>
        <taxon>Bowdeniella</taxon>
    </lineage>
</organism>
<dbReference type="InterPro" id="IPR043129">
    <property type="entry name" value="ATPase_NBD"/>
</dbReference>
<evidence type="ECO:0000259" key="1">
    <source>
        <dbReference type="Pfam" id="PF01869"/>
    </source>
</evidence>
<dbReference type="InterPro" id="IPR052519">
    <property type="entry name" value="Euk-type_GlcNAc_Kinase"/>
</dbReference>
<keyword evidence="3" id="KW-1185">Reference proteome</keyword>
<evidence type="ECO:0000313" key="2">
    <source>
        <dbReference type="EMBL" id="OKL53769.1"/>
    </source>
</evidence>
<name>A0A1Q5Q226_9ACTO</name>
<dbReference type="Pfam" id="PF01869">
    <property type="entry name" value="BcrAD_BadFG"/>
    <property type="match status" value="1"/>
</dbReference>